<name>A0A0A9HE85_ARUDO</name>
<proteinExistence type="predicted"/>
<sequence>MGWMEWLRVPTWVGCSAPGQGGRWLSARGPKVGPGH</sequence>
<protein>
    <submittedName>
        <fullName evidence="1">Uncharacterized protein</fullName>
    </submittedName>
</protein>
<organism evidence="1">
    <name type="scientific">Arundo donax</name>
    <name type="common">Giant reed</name>
    <name type="synonym">Donax arundinaceus</name>
    <dbReference type="NCBI Taxonomy" id="35708"/>
    <lineage>
        <taxon>Eukaryota</taxon>
        <taxon>Viridiplantae</taxon>
        <taxon>Streptophyta</taxon>
        <taxon>Embryophyta</taxon>
        <taxon>Tracheophyta</taxon>
        <taxon>Spermatophyta</taxon>
        <taxon>Magnoliopsida</taxon>
        <taxon>Liliopsida</taxon>
        <taxon>Poales</taxon>
        <taxon>Poaceae</taxon>
        <taxon>PACMAD clade</taxon>
        <taxon>Arundinoideae</taxon>
        <taxon>Arundineae</taxon>
        <taxon>Arundo</taxon>
    </lineage>
</organism>
<dbReference type="AlphaFoldDB" id="A0A0A9HE85"/>
<reference evidence="1" key="1">
    <citation type="submission" date="2014-09" db="EMBL/GenBank/DDBJ databases">
        <authorList>
            <person name="Magalhaes I.L.F."/>
            <person name="Oliveira U."/>
            <person name="Santos F.R."/>
            <person name="Vidigal T.H.D.A."/>
            <person name="Brescovit A.D."/>
            <person name="Santos A.J."/>
        </authorList>
    </citation>
    <scope>NUCLEOTIDE SEQUENCE</scope>
    <source>
        <tissue evidence="1">Shoot tissue taken approximately 20 cm above the soil surface</tissue>
    </source>
</reference>
<accession>A0A0A9HE85</accession>
<evidence type="ECO:0000313" key="1">
    <source>
        <dbReference type="EMBL" id="JAE35505.1"/>
    </source>
</evidence>
<dbReference type="EMBL" id="GBRH01162391">
    <property type="protein sequence ID" value="JAE35505.1"/>
    <property type="molecule type" value="Transcribed_RNA"/>
</dbReference>
<reference evidence="1" key="2">
    <citation type="journal article" date="2015" name="Data Brief">
        <title>Shoot transcriptome of the giant reed, Arundo donax.</title>
        <authorList>
            <person name="Barrero R.A."/>
            <person name="Guerrero F.D."/>
            <person name="Moolhuijzen P."/>
            <person name="Goolsby J.A."/>
            <person name="Tidwell J."/>
            <person name="Bellgard S.E."/>
            <person name="Bellgard M.I."/>
        </authorList>
    </citation>
    <scope>NUCLEOTIDE SEQUENCE</scope>
    <source>
        <tissue evidence="1">Shoot tissue taken approximately 20 cm above the soil surface</tissue>
    </source>
</reference>